<dbReference type="GO" id="GO:0055085">
    <property type="term" value="P:transmembrane transport"/>
    <property type="evidence" value="ECO:0007669"/>
    <property type="project" value="InterPro"/>
</dbReference>
<dbReference type="Gene3D" id="3.40.190.170">
    <property type="entry name" value="Bacterial extracellular solute-binding protein, family 7"/>
    <property type="match status" value="1"/>
</dbReference>
<dbReference type="OrthoDB" id="9794826at2"/>
<protein>
    <submittedName>
        <fullName evidence="3">TRAP-type C4-dicarboxylate transport system, substrate-binding protein</fullName>
    </submittedName>
</protein>
<dbReference type="CDD" id="cd13670">
    <property type="entry name" value="PBP2_TRAP_Tp0957_like"/>
    <property type="match status" value="1"/>
</dbReference>
<dbReference type="NCBIfam" id="NF037995">
    <property type="entry name" value="TRAP_S1"/>
    <property type="match status" value="1"/>
</dbReference>
<dbReference type="InterPro" id="IPR018389">
    <property type="entry name" value="DctP_fam"/>
</dbReference>
<gene>
    <name evidence="3" type="ORF">SAMN02745216_01185</name>
</gene>
<dbReference type="InterPro" id="IPR038404">
    <property type="entry name" value="TRAP_DctP_sf"/>
</dbReference>
<dbReference type="Proteomes" id="UP000183994">
    <property type="component" value="Unassembled WGS sequence"/>
</dbReference>
<dbReference type="RefSeq" id="WP_073473935.1">
    <property type="nucleotide sequence ID" value="NZ_FQZU01000005.1"/>
</dbReference>
<proteinExistence type="predicted"/>
<keyword evidence="4" id="KW-1185">Reference proteome</keyword>
<dbReference type="STRING" id="1121393.SAMN02745216_01185"/>
<dbReference type="AlphaFoldDB" id="A0A1M6HCC4"/>
<name>A0A1M6HCC4_9BACT</name>
<dbReference type="PANTHER" id="PTHR33376">
    <property type="match status" value="1"/>
</dbReference>
<evidence type="ECO:0000313" key="3">
    <source>
        <dbReference type="EMBL" id="SHJ19831.1"/>
    </source>
</evidence>
<accession>A0A1M6HCC4</accession>
<evidence type="ECO:0000313" key="4">
    <source>
        <dbReference type="Proteomes" id="UP000183994"/>
    </source>
</evidence>
<organism evidence="3 4">
    <name type="scientific">Desulfatibacillum alkenivorans DSM 16219</name>
    <dbReference type="NCBI Taxonomy" id="1121393"/>
    <lineage>
        <taxon>Bacteria</taxon>
        <taxon>Pseudomonadati</taxon>
        <taxon>Thermodesulfobacteriota</taxon>
        <taxon>Desulfobacteria</taxon>
        <taxon>Desulfobacterales</taxon>
        <taxon>Desulfatibacillaceae</taxon>
        <taxon>Desulfatibacillum</taxon>
    </lineage>
</organism>
<keyword evidence="1 2" id="KW-0732">Signal</keyword>
<reference evidence="4" key="1">
    <citation type="submission" date="2016-11" db="EMBL/GenBank/DDBJ databases">
        <authorList>
            <person name="Varghese N."/>
            <person name="Submissions S."/>
        </authorList>
    </citation>
    <scope>NUCLEOTIDE SEQUENCE [LARGE SCALE GENOMIC DNA]</scope>
    <source>
        <strain evidence="4">DSM 16219</strain>
    </source>
</reference>
<feature type="chain" id="PRO_5012115934" evidence="2">
    <location>
        <begin position="23"/>
        <end position="388"/>
    </location>
</feature>
<dbReference type="EMBL" id="FQZU01000005">
    <property type="protein sequence ID" value="SHJ19831.1"/>
    <property type="molecule type" value="Genomic_DNA"/>
</dbReference>
<evidence type="ECO:0000256" key="2">
    <source>
        <dbReference type="SAM" id="SignalP"/>
    </source>
</evidence>
<dbReference type="PANTHER" id="PTHR33376:SF5">
    <property type="entry name" value="EXTRACYTOPLASMIC SOLUTE RECEPTOR PROTEIN"/>
    <property type="match status" value="1"/>
</dbReference>
<dbReference type="Pfam" id="PF03480">
    <property type="entry name" value="DctP"/>
    <property type="match status" value="1"/>
</dbReference>
<sequence>MRSGAVTLILVLACVLSGPGRANGEQFSWKTATLAPDGIGWAKHMKDIIFPEMEKSTKGDLKVKVYWGGVMGDEEDYLAKMRIGQLQGAGLSAQGAVMACPDLAVMELPFLFRNYYEVDYLRVKMDRTFINIMEEKGLFLIGWIDQDFDQIYSTDKPIRTVEDFKGSRFVTWYGPMEEIMLKRLDADVIPVNVPELATTIRQGIADYSIGPAVWVVGAQLYSKVKYVNPVKIRYSPAIIILTQEAWSQLPEEYSREFYQKRLELGWKYCNLVRKDNKKFLEAMVSYGVEEIKMDPEALKALEDKTKQIYTTVEGKLFSDDILEETMGHLNDYRAGKRLNLEDLKGMASMNDDVPLSPEFLQHMKTTLTKSLKEFNAGENKLVDLSDGN</sequence>
<feature type="signal peptide" evidence="2">
    <location>
        <begin position="1"/>
        <end position="22"/>
    </location>
</feature>
<evidence type="ECO:0000256" key="1">
    <source>
        <dbReference type="ARBA" id="ARBA00022729"/>
    </source>
</evidence>